<reference evidence="5 6" key="1">
    <citation type="submission" date="2018-07" db="EMBL/GenBank/DDBJ databases">
        <title>The complete nuclear genome of the prasinophyte Chloropicon primus (CCMP1205).</title>
        <authorList>
            <person name="Pombert J.-F."/>
            <person name="Otis C."/>
            <person name="Turmel M."/>
            <person name="Lemieux C."/>
        </authorList>
    </citation>
    <scope>NUCLEOTIDE SEQUENCE [LARGE SCALE GENOMIC DNA]</scope>
    <source>
        <strain evidence="5 6">CCMP1205</strain>
    </source>
</reference>
<dbReference type="Pfam" id="PF08242">
    <property type="entry name" value="Methyltransf_12"/>
    <property type="match status" value="1"/>
</dbReference>
<dbReference type="GO" id="GO:0008757">
    <property type="term" value="F:S-adenosylmethionine-dependent methyltransferase activity"/>
    <property type="evidence" value="ECO:0007669"/>
    <property type="project" value="UniProtKB-ARBA"/>
</dbReference>
<dbReference type="Gene3D" id="3.40.50.150">
    <property type="entry name" value="Vaccinia Virus protein VP39"/>
    <property type="match status" value="2"/>
</dbReference>
<evidence type="ECO:0000259" key="4">
    <source>
        <dbReference type="Pfam" id="PF08242"/>
    </source>
</evidence>
<dbReference type="GO" id="GO:0008173">
    <property type="term" value="F:RNA methyltransferase activity"/>
    <property type="evidence" value="ECO:0007669"/>
    <property type="project" value="UniProtKB-ARBA"/>
</dbReference>
<gene>
    <name evidence="5" type="ORF">A3770_03p24520</name>
</gene>
<dbReference type="Pfam" id="PF10294">
    <property type="entry name" value="Methyltransf_16"/>
    <property type="match status" value="1"/>
</dbReference>
<dbReference type="GO" id="GO:0032259">
    <property type="term" value="P:methylation"/>
    <property type="evidence" value="ECO:0007669"/>
    <property type="project" value="UniProtKB-KW"/>
</dbReference>
<feature type="domain" description="Methyltransferase type 12" evidence="4">
    <location>
        <begin position="86"/>
        <end position="186"/>
    </location>
</feature>
<dbReference type="PANTHER" id="PTHR22809:SF5">
    <property type="entry name" value="TRNA N(3)-METHYLCYTIDINE METHYLTRANSFERASE METTL6"/>
    <property type="match status" value="1"/>
</dbReference>
<protein>
    <submittedName>
        <fullName evidence="5">S-adenosyl-L-methionine-dependent methyltransferase</fullName>
    </submittedName>
</protein>
<dbReference type="InterPro" id="IPR013217">
    <property type="entry name" value="Methyltransf_12"/>
</dbReference>
<dbReference type="STRING" id="1764295.A0A5B8MIN6"/>
<evidence type="ECO:0000256" key="1">
    <source>
        <dbReference type="ARBA" id="ARBA00009725"/>
    </source>
</evidence>
<dbReference type="InterPro" id="IPR026113">
    <property type="entry name" value="METTL2/6/8-like"/>
</dbReference>
<evidence type="ECO:0000256" key="3">
    <source>
        <dbReference type="ARBA" id="ARBA00022679"/>
    </source>
</evidence>
<dbReference type="OrthoDB" id="417697at2759"/>
<evidence type="ECO:0000313" key="5">
    <source>
        <dbReference type="EMBL" id="QDZ19934.1"/>
    </source>
</evidence>
<accession>A0A5B8MIN6</accession>
<evidence type="ECO:0000256" key="2">
    <source>
        <dbReference type="ARBA" id="ARBA00022603"/>
    </source>
</evidence>
<evidence type="ECO:0000313" key="6">
    <source>
        <dbReference type="Proteomes" id="UP000316726"/>
    </source>
</evidence>
<proteinExistence type="inferred from homology"/>
<keyword evidence="2 5" id="KW-0489">Methyltransferase</keyword>
<keyword evidence="3 5" id="KW-0808">Transferase</keyword>
<comment type="similarity">
    <text evidence="1">Belongs to the methyltransferase superfamily. METL family.</text>
</comment>
<dbReference type="EMBL" id="CP031036">
    <property type="protein sequence ID" value="QDZ19934.1"/>
    <property type="molecule type" value="Genomic_DNA"/>
</dbReference>
<dbReference type="CDD" id="cd02440">
    <property type="entry name" value="AdoMet_MTases"/>
    <property type="match status" value="2"/>
</dbReference>
<name>A0A5B8MIN6_9CHLO</name>
<dbReference type="PANTHER" id="PTHR22809">
    <property type="entry name" value="METHYLTRANSFERASE-RELATED"/>
    <property type="match status" value="1"/>
</dbReference>
<dbReference type="SUPFAM" id="SSF53335">
    <property type="entry name" value="S-adenosyl-L-methionine-dependent methyltransferases"/>
    <property type="match status" value="2"/>
</dbReference>
<sequence length="525" mass="58531">MASESQAREGSSATASVPMSLYPAQDMVSPFLKNKYEREAGRYWNMFYQRNQKNFFKDRHYLEREFSVLNEGHNSGDGRSGGRMLLEIGCGVGNTVFPLVEGHGDLKVHCCDFSKEAVRLVKAHEKYDEARINAFVCDVTSDDLLDNVPAGSVDITTLIFVISAIPPEKLEQSIANIAKTLRPGAHVLVRDYGTGDLAEERLDKKKATRKLGENYYVRGDGTFCVYFSEESLTRAFESAGFKTVSMKTCKREIENRRQQVTMKRNWVQAVFQYVGTEEEAVVEYEWHREHESSAAIFLDGAEERNTHEEEVTVCKNLDRVSLVSISKEHMHSVHSTGLMLWDGAKALSEIISSCADDFKGKNVIELGCGCSPLSAIALSASGAASVAATDGNPEALKMLQDNLDMNSAKFDFMSSLSVRRLRWDSGEDLGGFSGKRYDAIVASDVLYIEEAIPALFQAAARLLAEEGYFLICYTPRRAIEEKALLYAEKAGLKSTEVLPSFQQQLERQGRKSTMRLLQFVSGAKH</sequence>
<dbReference type="AlphaFoldDB" id="A0A5B8MIN6"/>
<dbReference type="InterPro" id="IPR019410">
    <property type="entry name" value="Methyltransf_16"/>
</dbReference>
<organism evidence="5 6">
    <name type="scientific">Chloropicon primus</name>
    <dbReference type="NCBI Taxonomy" id="1764295"/>
    <lineage>
        <taxon>Eukaryota</taxon>
        <taxon>Viridiplantae</taxon>
        <taxon>Chlorophyta</taxon>
        <taxon>Chloropicophyceae</taxon>
        <taxon>Chloropicales</taxon>
        <taxon>Chloropicaceae</taxon>
        <taxon>Chloropicon</taxon>
    </lineage>
</organism>
<keyword evidence="6" id="KW-1185">Reference proteome</keyword>
<dbReference type="Proteomes" id="UP000316726">
    <property type="component" value="Chromosome 3"/>
</dbReference>
<dbReference type="InterPro" id="IPR029063">
    <property type="entry name" value="SAM-dependent_MTases_sf"/>
</dbReference>